<evidence type="ECO:0000313" key="2">
    <source>
        <dbReference type="Proteomes" id="UP000277921"/>
    </source>
</evidence>
<name>A0A3N8P4Z8_9BURK</name>
<dbReference type="AlphaFoldDB" id="A0A3N8P4Z8"/>
<proteinExistence type="predicted"/>
<sequence length="65" mass="7336">MREIHVQWGALYINQKVVSKSARRGPLILTMAVTIDMLRECPEACTATRAARPAGGTRDRYNRSF</sequence>
<comment type="caution">
    <text evidence="1">The sequence shown here is derived from an EMBL/GenBank/DDBJ whole genome shotgun (WGS) entry which is preliminary data.</text>
</comment>
<reference evidence="1 2" key="1">
    <citation type="submission" date="2018-08" db="EMBL/GenBank/DDBJ databases">
        <title>Comparative analysis of Burkholderia isolates from Puerto Rico.</title>
        <authorList>
            <person name="Hall C."/>
            <person name="Sahl J."/>
            <person name="Wagner D."/>
        </authorList>
    </citation>
    <scope>NUCLEOTIDE SEQUENCE [LARGE SCALE GENOMIC DNA]</scope>
    <source>
        <strain evidence="1 2">Bp9025</strain>
    </source>
</reference>
<dbReference type="EMBL" id="QTQV01000028">
    <property type="protein sequence ID" value="RQT06897.1"/>
    <property type="molecule type" value="Genomic_DNA"/>
</dbReference>
<gene>
    <name evidence="1" type="ORF">DF051_33200</name>
</gene>
<protein>
    <submittedName>
        <fullName evidence="1">Uncharacterized protein</fullName>
    </submittedName>
</protein>
<evidence type="ECO:0000313" key="1">
    <source>
        <dbReference type="EMBL" id="RQT06897.1"/>
    </source>
</evidence>
<dbReference type="Proteomes" id="UP000277921">
    <property type="component" value="Unassembled WGS sequence"/>
</dbReference>
<accession>A0A3N8P4Z8</accession>
<organism evidence="1 2">
    <name type="scientific">Burkholderia contaminans</name>
    <dbReference type="NCBI Taxonomy" id="488447"/>
    <lineage>
        <taxon>Bacteria</taxon>
        <taxon>Pseudomonadati</taxon>
        <taxon>Pseudomonadota</taxon>
        <taxon>Betaproteobacteria</taxon>
        <taxon>Burkholderiales</taxon>
        <taxon>Burkholderiaceae</taxon>
        <taxon>Burkholderia</taxon>
        <taxon>Burkholderia cepacia complex</taxon>
    </lineage>
</organism>